<gene>
    <name evidence="1" type="ORF">DSO57_1033878</name>
</gene>
<dbReference type="Proteomes" id="UP001165960">
    <property type="component" value="Unassembled WGS sequence"/>
</dbReference>
<proteinExistence type="predicted"/>
<sequence>MSSHLLKSFQLNNRVLMPSVGLGTYRVRDEAELPKILQCALDSGYRLIDTAQVYRNEAAIGNFLHKKFTDPSCSLVREDIFITSKLAPANQGYDACYKSICDSLSALKVDYIDLFLIHWPGTQGVKRDDSATNAKNRAESWRAMEQAYRENKVRAIGVSNYTTSHMQELLETCQVQPALNQVELHPFYPQNELHQLCSKSNVLIQAYSSFGEGSLLNPSSVHHQTLVQRIMQKVPDFNSQHLPHHLLHWALARNISVIPKSTTPGRIASNFEVFNVPVDKKIRDVMDQLLSDGLVKPIKFCWDPLSIS</sequence>
<keyword evidence="2" id="KW-1185">Reference proteome</keyword>
<evidence type="ECO:0000313" key="2">
    <source>
        <dbReference type="Proteomes" id="UP001165960"/>
    </source>
</evidence>
<name>A0ACC2REQ0_9FUNG</name>
<comment type="caution">
    <text evidence="1">The sequence shown here is derived from an EMBL/GenBank/DDBJ whole genome shotgun (WGS) entry which is preliminary data.</text>
</comment>
<protein>
    <submittedName>
        <fullName evidence="1">Uncharacterized protein</fullName>
    </submittedName>
</protein>
<accession>A0ACC2REQ0</accession>
<organism evidence="1 2">
    <name type="scientific">Entomophthora muscae</name>
    <dbReference type="NCBI Taxonomy" id="34485"/>
    <lineage>
        <taxon>Eukaryota</taxon>
        <taxon>Fungi</taxon>
        <taxon>Fungi incertae sedis</taxon>
        <taxon>Zoopagomycota</taxon>
        <taxon>Entomophthoromycotina</taxon>
        <taxon>Entomophthoromycetes</taxon>
        <taxon>Entomophthorales</taxon>
        <taxon>Entomophthoraceae</taxon>
        <taxon>Entomophthora</taxon>
    </lineage>
</organism>
<evidence type="ECO:0000313" key="1">
    <source>
        <dbReference type="EMBL" id="KAJ9048558.1"/>
    </source>
</evidence>
<dbReference type="EMBL" id="QTSX02007373">
    <property type="protein sequence ID" value="KAJ9048558.1"/>
    <property type="molecule type" value="Genomic_DNA"/>
</dbReference>
<reference evidence="1" key="1">
    <citation type="submission" date="2022-04" db="EMBL/GenBank/DDBJ databases">
        <title>Genome of the entomopathogenic fungus Entomophthora muscae.</title>
        <authorList>
            <person name="Elya C."/>
            <person name="Lovett B.R."/>
            <person name="Lee E."/>
            <person name="Macias A.M."/>
            <person name="Hajek A.E."/>
            <person name="De Bivort B.L."/>
            <person name="Kasson M.T."/>
            <person name="De Fine Licht H.H."/>
            <person name="Stajich J.E."/>
        </authorList>
    </citation>
    <scope>NUCLEOTIDE SEQUENCE</scope>
    <source>
        <strain evidence="1">Berkeley</strain>
    </source>
</reference>